<sequence>MGKEILDYQRACNLTLDNLKSEQEVLAVLIHGSMLTGDIWEGSDIDMFVVIDEESNNIKHIYAEENEISIHLKILSKGKFISICEEGVKGAYIHRILSSSRLMFSKDRQITEVYDRVRYFPDLERKKWNIVYLGKLLKDMNECRKYLTNDSIHTAYSMAVMAVRSFSKFYVNLSGYMINRDVVTTTLGLNNTFSEYVEELFINNTDKEDCINTILKYMEEYVEVNLKRATNVLIEFLKEKNVALSSEEIKCDMFFDGFDIKMEEILGLLTEKAVVKKDIREFKFNAGTVIKEKVYFI</sequence>
<reference evidence="2 3" key="1">
    <citation type="submission" date="2016-11" db="EMBL/GenBank/DDBJ databases">
        <authorList>
            <person name="Jaros S."/>
            <person name="Januszkiewicz K."/>
            <person name="Wedrychowicz H."/>
        </authorList>
    </citation>
    <scope>NUCLEOTIDE SEQUENCE [LARGE SCALE GENOMIC DNA]</scope>
    <source>
        <strain evidence="2 3">DSM 3089</strain>
    </source>
</reference>
<name>A0A1M5YDD1_9CLOT</name>
<dbReference type="SUPFAM" id="SSF81301">
    <property type="entry name" value="Nucleotidyltransferase"/>
    <property type="match status" value="1"/>
</dbReference>
<keyword evidence="3" id="KW-1185">Reference proteome</keyword>
<dbReference type="Proteomes" id="UP000184526">
    <property type="component" value="Unassembled WGS sequence"/>
</dbReference>
<dbReference type="AlphaFoldDB" id="A0A1M5YDD1"/>
<accession>A0A1M5YDD1</accession>
<gene>
    <name evidence="2" type="ORF">SAMN02745196_02852</name>
</gene>
<evidence type="ECO:0000313" key="2">
    <source>
        <dbReference type="EMBL" id="SHI10055.1"/>
    </source>
</evidence>
<protein>
    <recommendedName>
        <fullName evidence="1">Polymerase beta nucleotidyltransferase domain-containing protein</fullName>
    </recommendedName>
</protein>
<dbReference type="OrthoDB" id="2539715at2"/>
<feature type="domain" description="Polymerase beta nucleotidyltransferase" evidence="1">
    <location>
        <begin position="19"/>
        <end position="109"/>
    </location>
</feature>
<evidence type="ECO:0000259" key="1">
    <source>
        <dbReference type="Pfam" id="PF18765"/>
    </source>
</evidence>
<dbReference type="RefSeq" id="WP_072832670.1">
    <property type="nucleotide sequence ID" value="NZ_FQXP01000013.1"/>
</dbReference>
<dbReference type="InterPro" id="IPR043519">
    <property type="entry name" value="NT_sf"/>
</dbReference>
<dbReference type="Gene3D" id="1.20.120.330">
    <property type="entry name" value="Nucleotidyltransferases domain 2"/>
    <property type="match status" value="1"/>
</dbReference>
<dbReference type="Gene3D" id="3.30.460.10">
    <property type="entry name" value="Beta Polymerase, domain 2"/>
    <property type="match status" value="1"/>
</dbReference>
<dbReference type="EMBL" id="FQXP01000013">
    <property type="protein sequence ID" value="SHI10055.1"/>
    <property type="molecule type" value="Genomic_DNA"/>
</dbReference>
<dbReference type="STRING" id="1121306.SAMN02745196_02852"/>
<proteinExistence type="predicted"/>
<evidence type="ECO:0000313" key="3">
    <source>
        <dbReference type="Proteomes" id="UP000184526"/>
    </source>
</evidence>
<dbReference type="CDD" id="cd05403">
    <property type="entry name" value="NT_KNTase_like"/>
    <property type="match status" value="1"/>
</dbReference>
<organism evidence="2 3">
    <name type="scientific">Clostridium collagenovorans DSM 3089</name>
    <dbReference type="NCBI Taxonomy" id="1121306"/>
    <lineage>
        <taxon>Bacteria</taxon>
        <taxon>Bacillati</taxon>
        <taxon>Bacillota</taxon>
        <taxon>Clostridia</taxon>
        <taxon>Eubacteriales</taxon>
        <taxon>Clostridiaceae</taxon>
        <taxon>Clostridium</taxon>
    </lineage>
</organism>
<dbReference type="InterPro" id="IPR041633">
    <property type="entry name" value="Polbeta"/>
</dbReference>
<dbReference type="Pfam" id="PF18765">
    <property type="entry name" value="Polbeta"/>
    <property type="match status" value="1"/>
</dbReference>